<dbReference type="EMBL" id="VSSQ01002043">
    <property type="protein sequence ID" value="MPM12945.1"/>
    <property type="molecule type" value="Genomic_DNA"/>
</dbReference>
<keyword evidence="1" id="KW-0812">Transmembrane</keyword>
<name>A0A644X9S8_9ZZZZ</name>
<proteinExistence type="predicted"/>
<accession>A0A644X9S8</accession>
<keyword evidence="1" id="KW-0472">Membrane</keyword>
<reference evidence="2" key="1">
    <citation type="submission" date="2019-08" db="EMBL/GenBank/DDBJ databases">
        <authorList>
            <person name="Kucharzyk K."/>
            <person name="Murdoch R.W."/>
            <person name="Higgins S."/>
            <person name="Loffler F."/>
        </authorList>
    </citation>
    <scope>NUCLEOTIDE SEQUENCE</scope>
</reference>
<feature type="transmembrane region" description="Helical" evidence="1">
    <location>
        <begin position="99"/>
        <end position="120"/>
    </location>
</feature>
<sequence>MACFLVPTAEAIVATIITKSVKVKEKEHVALKVETGNGSFEIEEKIPFSRKLKWLTNMLWGGAVLLAFEHVWHGEVVPWFPFLTAASNPSDAAAMLHEMSTVGVSMALLVTAVWGCMLLASNAIEKRALKAPKTQAAAN</sequence>
<evidence type="ECO:0000256" key="1">
    <source>
        <dbReference type="SAM" id="Phobius"/>
    </source>
</evidence>
<protein>
    <submittedName>
        <fullName evidence="2">Uncharacterized protein</fullName>
    </submittedName>
</protein>
<organism evidence="2">
    <name type="scientific">bioreactor metagenome</name>
    <dbReference type="NCBI Taxonomy" id="1076179"/>
    <lineage>
        <taxon>unclassified sequences</taxon>
        <taxon>metagenomes</taxon>
        <taxon>ecological metagenomes</taxon>
    </lineage>
</organism>
<feature type="transmembrane region" description="Helical" evidence="1">
    <location>
        <begin position="54"/>
        <end position="72"/>
    </location>
</feature>
<comment type="caution">
    <text evidence="2">The sequence shown here is derived from an EMBL/GenBank/DDBJ whole genome shotgun (WGS) entry which is preliminary data.</text>
</comment>
<keyword evidence="1" id="KW-1133">Transmembrane helix</keyword>
<dbReference type="AlphaFoldDB" id="A0A644X9S8"/>
<gene>
    <name evidence="2" type="ORF">SDC9_59300</name>
</gene>
<evidence type="ECO:0000313" key="2">
    <source>
        <dbReference type="EMBL" id="MPM12945.1"/>
    </source>
</evidence>